<proteinExistence type="inferred from homology"/>
<dbReference type="KEGG" id="qsa:O6P43_001104"/>
<accession>A0AAD7VMV2</accession>
<dbReference type="GO" id="GO:0004866">
    <property type="term" value="F:endopeptidase inhibitor activity"/>
    <property type="evidence" value="ECO:0007669"/>
    <property type="project" value="InterPro"/>
</dbReference>
<evidence type="ECO:0000256" key="2">
    <source>
        <dbReference type="ARBA" id="ARBA00023157"/>
    </source>
</evidence>
<sequence>MLPPLKFTKTELFFVGTIKIMSIRLIGSLCLIWLFLATAALAQPNPSVIDTKNQPLHPGQRYYIKPAITDSGGRFTLINRNGSCPLFVGQENVSGPAGFPVVFTPFAKGETIIRESKDLIVAFAASTTCVQSTAWKVGETDTKTNRRLIVTGRVEKFGSFFRIVKNSVGFNIYNLQWCPTDLCATCRFRCGSVGNLVENGKRLLALDGNVLPVVFEKA</sequence>
<dbReference type="Gene3D" id="2.80.10.50">
    <property type="match status" value="1"/>
</dbReference>
<comment type="similarity">
    <text evidence="1">Belongs to the protease inhibitor I3 (leguminous Kunitz-type inhibitor) family.</text>
</comment>
<keyword evidence="4" id="KW-1185">Reference proteome</keyword>
<dbReference type="Pfam" id="PF00197">
    <property type="entry name" value="Kunitz_legume"/>
    <property type="match status" value="1"/>
</dbReference>
<dbReference type="InterPro" id="IPR011065">
    <property type="entry name" value="Kunitz_inhibitor_STI-like_sf"/>
</dbReference>
<reference evidence="3 4" key="1">
    <citation type="journal article" date="2023" name="Science">
        <title>Elucidation of the pathway for biosynthesis of saponin adjuvants from the soapbark tree.</title>
        <authorList>
            <person name="Reed J."/>
            <person name="Orme A."/>
            <person name="El-Demerdash A."/>
            <person name="Owen C."/>
            <person name="Martin L.B.B."/>
            <person name="Misra R.C."/>
            <person name="Kikuchi S."/>
            <person name="Rejzek M."/>
            <person name="Martin A.C."/>
            <person name="Harkess A."/>
            <person name="Leebens-Mack J."/>
            <person name="Louveau T."/>
            <person name="Stephenson M.J."/>
            <person name="Osbourn A."/>
        </authorList>
    </citation>
    <scope>NUCLEOTIDE SEQUENCE [LARGE SCALE GENOMIC DNA]</scope>
    <source>
        <strain evidence="3">S10</strain>
    </source>
</reference>
<dbReference type="PANTHER" id="PTHR33107">
    <property type="entry name" value="KUNITZ TRYPSIN INHIBITOR 2"/>
    <property type="match status" value="1"/>
</dbReference>
<dbReference type="CDD" id="cd23367">
    <property type="entry name" value="beta-trefoil_STI_KPI104-like"/>
    <property type="match status" value="1"/>
</dbReference>
<protein>
    <submittedName>
        <fullName evidence="3">Kunitz type trypsin inhibitor</fullName>
    </submittedName>
</protein>
<dbReference type="SMART" id="SM00452">
    <property type="entry name" value="STI"/>
    <property type="match status" value="1"/>
</dbReference>
<dbReference type="Proteomes" id="UP001163823">
    <property type="component" value="Chromosome 1"/>
</dbReference>
<evidence type="ECO:0000256" key="1">
    <source>
        <dbReference type="ARBA" id="ARBA00005440"/>
    </source>
</evidence>
<comment type="caution">
    <text evidence="3">The sequence shown here is derived from an EMBL/GenBank/DDBJ whole genome shotgun (WGS) entry which is preliminary data.</text>
</comment>
<organism evidence="3 4">
    <name type="scientific">Quillaja saponaria</name>
    <name type="common">Soap bark tree</name>
    <dbReference type="NCBI Taxonomy" id="32244"/>
    <lineage>
        <taxon>Eukaryota</taxon>
        <taxon>Viridiplantae</taxon>
        <taxon>Streptophyta</taxon>
        <taxon>Embryophyta</taxon>
        <taxon>Tracheophyta</taxon>
        <taxon>Spermatophyta</taxon>
        <taxon>Magnoliopsida</taxon>
        <taxon>eudicotyledons</taxon>
        <taxon>Gunneridae</taxon>
        <taxon>Pentapetalae</taxon>
        <taxon>rosids</taxon>
        <taxon>fabids</taxon>
        <taxon>Fabales</taxon>
        <taxon>Quillajaceae</taxon>
        <taxon>Quillaja</taxon>
    </lineage>
</organism>
<dbReference type="InterPro" id="IPR002160">
    <property type="entry name" value="Prot_inh_Kunz-lg"/>
</dbReference>
<dbReference type="PANTHER" id="PTHR33107:SF81">
    <property type="entry name" value="TRYPSIN INHIBITOR A"/>
    <property type="match status" value="1"/>
</dbReference>
<gene>
    <name evidence="3" type="ORF">O6P43_001104</name>
</gene>
<evidence type="ECO:0000313" key="4">
    <source>
        <dbReference type="Proteomes" id="UP001163823"/>
    </source>
</evidence>
<evidence type="ECO:0000313" key="3">
    <source>
        <dbReference type="EMBL" id="KAJ7981906.1"/>
    </source>
</evidence>
<dbReference type="AlphaFoldDB" id="A0AAD7VMV2"/>
<keyword evidence="2" id="KW-1015">Disulfide bond</keyword>
<dbReference type="SUPFAM" id="SSF50386">
    <property type="entry name" value="STI-like"/>
    <property type="match status" value="1"/>
</dbReference>
<name>A0AAD7VMV2_QUISA</name>
<dbReference type="EMBL" id="JARAOO010000001">
    <property type="protein sequence ID" value="KAJ7981906.1"/>
    <property type="molecule type" value="Genomic_DNA"/>
</dbReference>